<reference evidence="2" key="1">
    <citation type="submission" date="2020-09" db="EMBL/GenBank/DDBJ databases">
        <authorList>
            <person name="Kikuchi T."/>
        </authorList>
    </citation>
    <scope>NUCLEOTIDE SEQUENCE</scope>
    <source>
        <strain evidence="2">SH1</strain>
    </source>
</reference>
<feature type="transmembrane region" description="Helical" evidence="1">
    <location>
        <begin position="166"/>
        <end position="192"/>
    </location>
</feature>
<dbReference type="EMBL" id="CAJFDH010000002">
    <property type="protein sequence ID" value="CAD5210960.1"/>
    <property type="molecule type" value="Genomic_DNA"/>
</dbReference>
<keyword evidence="1" id="KW-0812">Transmembrane</keyword>
<proteinExistence type="predicted"/>
<name>A0A811K6G7_9BILA</name>
<dbReference type="AlphaFoldDB" id="A0A811K6G7"/>
<feature type="transmembrane region" description="Helical" evidence="1">
    <location>
        <begin position="113"/>
        <end position="133"/>
    </location>
</feature>
<sequence length="195" mass="20560">MCTSLILKPTVCFGVFIGTALTAVALFTPGWSTYKGSGNETVHVGIITYNCGSNDTSSLSAVSSACKSYVDSRPTWEKAVIGLMFAALILELIVLIWAVFSCLAFCLPNCFPLITILCALATACLVAAIAVYGSKNKDTSNSFSDLNLTTNVTKDWDNLVNLSYSFWLAVAAAIVMAVATLVSAVTSLIAAVTPF</sequence>
<gene>
    <name evidence="2" type="ORF">BOKJ2_LOCUS3455</name>
</gene>
<evidence type="ECO:0000256" key="1">
    <source>
        <dbReference type="SAM" id="Phobius"/>
    </source>
</evidence>
<dbReference type="PANTHER" id="PTHR37446:SF1">
    <property type="entry name" value="CLAUDIN"/>
    <property type="match status" value="1"/>
</dbReference>
<feature type="transmembrane region" description="Helical" evidence="1">
    <location>
        <begin position="79"/>
        <end position="106"/>
    </location>
</feature>
<comment type="caution">
    <text evidence="2">The sequence shown here is derived from an EMBL/GenBank/DDBJ whole genome shotgun (WGS) entry which is preliminary data.</text>
</comment>
<dbReference type="PANTHER" id="PTHR37446">
    <property type="entry name" value="CLAUDIN-LIKE IN CAENORHABDITIS"/>
    <property type="match status" value="1"/>
</dbReference>
<keyword evidence="1" id="KW-1133">Transmembrane helix</keyword>
<dbReference type="InterPro" id="IPR009545">
    <property type="entry name" value="Claudin-like"/>
</dbReference>
<dbReference type="Pfam" id="PF06653">
    <property type="entry name" value="Claudin_3"/>
    <property type="match status" value="1"/>
</dbReference>
<feature type="transmembrane region" description="Helical" evidence="1">
    <location>
        <begin position="12"/>
        <end position="31"/>
    </location>
</feature>
<keyword evidence="3" id="KW-1185">Reference proteome</keyword>
<dbReference type="OrthoDB" id="5823731at2759"/>
<dbReference type="EMBL" id="CAJFCW020000002">
    <property type="protein sequence ID" value="CAG9092441.1"/>
    <property type="molecule type" value="Genomic_DNA"/>
</dbReference>
<dbReference type="Proteomes" id="UP000783686">
    <property type="component" value="Unassembled WGS sequence"/>
</dbReference>
<organism evidence="2 3">
    <name type="scientific">Bursaphelenchus okinawaensis</name>
    <dbReference type="NCBI Taxonomy" id="465554"/>
    <lineage>
        <taxon>Eukaryota</taxon>
        <taxon>Metazoa</taxon>
        <taxon>Ecdysozoa</taxon>
        <taxon>Nematoda</taxon>
        <taxon>Chromadorea</taxon>
        <taxon>Rhabditida</taxon>
        <taxon>Tylenchina</taxon>
        <taxon>Tylenchomorpha</taxon>
        <taxon>Aphelenchoidea</taxon>
        <taxon>Aphelenchoididae</taxon>
        <taxon>Bursaphelenchus</taxon>
    </lineage>
</organism>
<protein>
    <submittedName>
        <fullName evidence="2">Uncharacterized protein</fullName>
    </submittedName>
</protein>
<evidence type="ECO:0000313" key="3">
    <source>
        <dbReference type="Proteomes" id="UP000614601"/>
    </source>
</evidence>
<evidence type="ECO:0000313" key="2">
    <source>
        <dbReference type="EMBL" id="CAD5210960.1"/>
    </source>
</evidence>
<accession>A0A811K6G7</accession>
<keyword evidence="1" id="KW-0472">Membrane</keyword>
<dbReference type="Proteomes" id="UP000614601">
    <property type="component" value="Unassembled WGS sequence"/>
</dbReference>
<dbReference type="Gene3D" id="1.20.140.150">
    <property type="match status" value="1"/>
</dbReference>